<gene>
    <name evidence="8" type="ORF">HGG82_04565</name>
</gene>
<evidence type="ECO:0000256" key="5">
    <source>
        <dbReference type="ARBA" id="ARBA00023277"/>
    </source>
</evidence>
<organism evidence="8 9">
    <name type="scientific">Marinomonas profundi</name>
    <dbReference type="NCBI Taxonomy" id="2726122"/>
    <lineage>
        <taxon>Bacteria</taxon>
        <taxon>Pseudomonadati</taxon>
        <taxon>Pseudomonadota</taxon>
        <taxon>Gammaproteobacteria</taxon>
        <taxon>Oceanospirillales</taxon>
        <taxon>Oceanospirillaceae</taxon>
        <taxon>Marinomonas</taxon>
    </lineage>
</organism>
<keyword evidence="3" id="KW-0321">Glycogen metabolism</keyword>
<evidence type="ECO:0000256" key="3">
    <source>
        <dbReference type="ARBA" id="ARBA00022600"/>
    </source>
</evidence>
<keyword evidence="8" id="KW-0808">Transferase</keyword>
<dbReference type="InterPro" id="IPR008928">
    <property type="entry name" value="6-hairpin_glycosidase_sf"/>
</dbReference>
<dbReference type="UniPathway" id="UPA00163"/>
<evidence type="ECO:0000259" key="7">
    <source>
        <dbReference type="Pfam" id="PF19292"/>
    </source>
</evidence>
<dbReference type="InterPro" id="IPR012341">
    <property type="entry name" value="6hp_glycosidase-like_sf"/>
</dbReference>
<evidence type="ECO:0000256" key="1">
    <source>
        <dbReference type="ARBA" id="ARBA00005131"/>
    </source>
</evidence>
<sequence>MASDTQDKLDSLYQHIQAVILSRQHPVTGLFPASTSINNHGNYTDAWVRDNVYSIQAVWALYLAYKRASNPHKRANELEFSCIKMMRGLLFAMMRQSHKVEAFKHSLDPKDALHAKYDTKTGLEAVADDAWGHLQIDATSFYLLMMAQMTKAGSKLIFSRDEFNFIQNLIYYISRTYRTPDYGIWERGNKVNNGRAEINASSVGMAKAAMEAMDGLNLFGEDGPEWAVVHSFADAVARAGSVLQSLLPKESRSKEVDSAILSIIGFPAFAVNDEKLTRRTRQEIINKLGGEYGCKRFLLDGHQSELEDQTRIYYEYDELINFEHIESEWPLFFTYLYIDRLFARDWESANFYRHKLESLMVEKDGQMLLPELYYVPQESILAEKENPGSQKRLPNDNLPLVWAQSLYLVGKMLDEELIKTDDLDPLGLHRSQHRPNKVTTSMVILAQNDKVMQRLSQAGCLCQTLEDIAPLKAISAEQLVETYQHLGASDALGLTGRPNRALNSLATSQAFSINNESYLCLSWIQNESKDYRKIDPALFQAHIRNELKTIAEHWYYQTNAVFTLLIDEAITEMEGSGELFEFIRLLQKRELEEFRVVPQSAKNAFKSGNRRAIMITTPHYSQLGAKLPVHDAPWPLSSKHHNHTDSKAGSMADSITESIQETDTETLLSLLNQKPTLSDAIAYLVELGARRALMNTVPNVTPATTAYKVLNSVYLQTLLSENWRCARQLYSLLLKPSTDLATYIADITVRQRLLVIGETPETEVDINAPLHQEVILDTLKSVSSSPIGLVISHELIAIAGTLIKVHPEFFAGVRTIRIHSLALLCARQFDPEESAPIFDTLSKVSPSQLYEAFKQVLQQKHDEFAHVASNMRYHHTTDADSKIKDVDWFDWRTEQGMITKLPESMLLQLWESLSHANTIVFGDLQSNTALDCKRALSSMTPGEDTFALLIESLTSDIHPSWYKSLIFEGLYAFIQFCQQHKNCKFDQEINLPVLVSQAALDHAKQHQAEHPEDDWANIALDEFAQRTPNKVNQSLRWAVSKLHSHQHKHSLS</sequence>
<dbReference type="PANTHER" id="PTHR10749:SF8">
    <property type="entry name" value="PHOSPHORYLASE B KINASE REGULATORY SUBUNIT BETA"/>
    <property type="match status" value="1"/>
</dbReference>
<keyword evidence="5" id="KW-0119">Carbohydrate metabolism</keyword>
<dbReference type="GO" id="GO:0005964">
    <property type="term" value="C:phosphorylase kinase complex"/>
    <property type="evidence" value="ECO:0007669"/>
    <property type="project" value="TreeGrafter"/>
</dbReference>
<accession>A0A847R3E0</accession>
<keyword evidence="9" id="KW-1185">Reference proteome</keyword>
<comment type="pathway">
    <text evidence="1">Glycan biosynthesis; glycogen metabolism.</text>
</comment>
<dbReference type="InterPro" id="IPR011613">
    <property type="entry name" value="GH15-like"/>
</dbReference>
<feature type="domain" description="GH15-like" evidence="6">
    <location>
        <begin position="8"/>
        <end position="667"/>
    </location>
</feature>
<dbReference type="GO" id="GO:0005977">
    <property type="term" value="P:glycogen metabolic process"/>
    <property type="evidence" value="ECO:0007669"/>
    <property type="project" value="UniProtKB-UniPathway"/>
</dbReference>
<dbReference type="InterPro" id="IPR008734">
    <property type="entry name" value="PHK_A/B_su"/>
</dbReference>
<dbReference type="InterPro" id="IPR045583">
    <property type="entry name" value="KPBA/B_C"/>
</dbReference>
<dbReference type="GO" id="GO:0016301">
    <property type="term" value="F:kinase activity"/>
    <property type="evidence" value="ECO:0007669"/>
    <property type="project" value="UniProtKB-KW"/>
</dbReference>
<evidence type="ECO:0000313" key="9">
    <source>
        <dbReference type="Proteomes" id="UP000586067"/>
    </source>
</evidence>
<keyword evidence="4" id="KW-0112">Calmodulin-binding</keyword>
<dbReference type="PANTHER" id="PTHR10749">
    <property type="entry name" value="PHOSPHORYLASE B KINASE REGULATORY SUBUNIT"/>
    <property type="match status" value="1"/>
</dbReference>
<dbReference type="EMBL" id="JABAEK010000003">
    <property type="protein sequence ID" value="NLQ16893.1"/>
    <property type="molecule type" value="Genomic_DNA"/>
</dbReference>
<evidence type="ECO:0000256" key="2">
    <source>
        <dbReference type="ARBA" id="ARBA00007128"/>
    </source>
</evidence>
<evidence type="ECO:0000313" key="8">
    <source>
        <dbReference type="EMBL" id="NLQ16893.1"/>
    </source>
</evidence>
<evidence type="ECO:0000259" key="6">
    <source>
        <dbReference type="Pfam" id="PF00723"/>
    </source>
</evidence>
<dbReference type="AlphaFoldDB" id="A0A847R3E0"/>
<dbReference type="Proteomes" id="UP000586067">
    <property type="component" value="Unassembled WGS sequence"/>
</dbReference>
<proteinExistence type="inferred from homology"/>
<name>A0A847R3E0_9GAMM</name>
<dbReference type="Pfam" id="PF00723">
    <property type="entry name" value="Glyco_hydro_15"/>
    <property type="match status" value="1"/>
</dbReference>
<feature type="domain" description="Phosphorylase b kinase regulatory subunit alpha/beta C-terminal" evidence="7">
    <location>
        <begin position="837"/>
        <end position="1047"/>
    </location>
</feature>
<comment type="similarity">
    <text evidence="2">Belongs to the phosphorylase b kinase regulatory chain family.</text>
</comment>
<protein>
    <submittedName>
        <fullName evidence="8">Phosphorylase kinase</fullName>
    </submittedName>
</protein>
<dbReference type="RefSeq" id="WP_168823249.1">
    <property type="nucleotide sequence ID" value="NZ_CP073013.1"/>
</dbReference>
<dbReference type="Pfam" id="PF19292">
    <property type="entry name" value="KPBB_C"/>
    <property type="match status" value="1"/>
</dbReference>
<dbReference type="SUPFAM" id="SSF48208">
    <property type="entry name" value="Six-hairpin glycosidases"/>
    <property type="match status" value="1"/>
</dbReference>
<comment type="caution">
    <text evidence="8">The sequence shown here is derived from an EMBL/GenBank/DDBJ whole genome shotgun (WGS) entry which is preliminary data.</text>
</comment>
<dbReference type="GO" id="GO:0005516">
    <property type="term" value="F:calmodulin binding"/>
    <property type="evidence" value="ECO:0007669"/>
    <property type="project" value="UniProtKB-KW"/>
</dbReference>
<dbReference type="Gene3D" id="1.50.10.10">
    <property type="match status" value="1"/>
</dbReference>
<keyword evidence="8" id="KW-0418">Kinase</keyword>
<evidence type="ECO:0000256" key="4">
    <source>
        <dbReference type="ARBA" id="ARBA00022860"/>
    </source>
</evidence>
<reference evidence="8 9" key="1">
    <citation type="submission" date="2020-04" db="EMBL/GenBank/DDBJ databases">
        <title>Marinomonas sp. M1K-6 isolated from the deep seawater of the Mariana Trench.</title>
        <authorList>
            <person name="Li Y."/>
        </authorList>
    </citation>
    <scope>NUCLEOTIDE SEQUENCE [LARGE SCALE GENOMIC DNA]</scope>
    <source>
        <strain evidence="8 9">M1K-6</strain>
    </source>
</reference>